<organism evidence="7 8">
    <name type="scientific">Pseudonocardia ailaonensis</name>
    <dbReference type="NCBI Taxonomy" id="367279"/>
    <lineage>
        <taxon>Bacteria</taxon>
        <taxon>Bacillati</taxon>
        <taxon>Actinomycetota</taxon>
        <taxon>Actinomycetes</taxon>
        <taxon>Pseudonocardiales</taxon>
        <taxon>Pseudonocardiaceae</taxon>
        <taxon>Pseudonocardia</taxon>
    </lineage>
</organism>
<dbReference type="Proteomes" id="UP001500449">
    <property type="component" value="Unassembled WGS sequence"/>
</dbReference>
<sequence>MGLTVFAVAVGAVGASTSAGTIGLALLVEVGGGIAFGLVVRLLPVHGGEEAAMSWRERALVGWCGPRGAVSLAVVLSLPLVTAVGAPFPHRELLQFLTVVVVLVTLVGQTVPLPWLVRVLRLGRDTEERTEAVRARRAAVDAALRELDDIAQRDEPVPAGSDEIRQVLELRRDHLQERLEPRPAERSLDLASLRLRLLEVERDTLRRLHDDGEISRATMVSLSQDLDLDETQLHRRGSQ</sequence>
<keyword evidence="2 5" id="KW-0812">Transmembrane</keyword>
<evidence type="ECO:0000259" key="6">
    <source>
        <dbReference type="Pfam" id="PF00999"/>
    </source>
</evidence>
<dbReference type="Pfam" id="PF00999">
    <property type="entry name" value="Na_H_Exchanger"/>
    <property type="match status" value="1"/>
</dbReference>
<name>A0ABN2N9F2_9PSEU</name>
<proteinExistence type="predicted"/>
<dbReference type="EMBL" id="BAAAQK010000015">
    <property type="protein sequence ID" value="GAA1857693.1"/>
    <property type="molecule type" value="Genomic_DNA"/>
</dbReference>
<evidence type="ECO:0000256" key="5">
    <source>
        <dbReference type="SAM" id="Phobius"/>
    </source>
</evidence>
<dbReference type="RefSeq" id="WP_344419682.1">
    <property type="nucleotide sequence ID" value="NZ_BAAAQK010000015.1"/>
</dbReference>
<keyword evidence="3 5" id="KW-1133">Transmembrane helix</keyword>
<reference evidence="7 8" key="1">
    <citation type="journal article" date="2019" name="Int. J. Syst. Evol. Microbiol.">
        <title>The Global Catalogue of Microorganisms (GCM) 10K type strain sequencing project: providing services to taxonomists for standard genome sequencing and annotation.</title>
        <authorList>
            <consortium name="The Broad Institute Genomics Platform"/>
            <consortium name="The Broad Institute Genome Sequencing Center for Infectious Disease"/>
            <person name="Wu L."/>
            <person name="Ma J."/>
        </authorList>
    </citation>
    <scope>NUCLEOTIDE SEQUENCE [LARGE SCALE GENOMIC DNA]</scope>
    <source>
        <strain evidence="7 8">JCM 16009</strain>
    </source>
</reference>
<evidence type="ECO:0000313" key="7">
    <source>
        <dbReference type="EMBL" id="GAA1857693.1"/>
    </source>
</evidence>
<gene>
    <name evidence="7" type="ORF">GCM10009836_42320</name>
</gene>
<accession>A0ABN2N9F2</accession>
<feature type="transmembrane region" description="Helical" evidence="5">
    <location>
        <begin position="24"/>
        <end position="43"/>
    </location>
</feature>
<feature type="domain" description="Cation/H+ exchanger transmembrane" evidence="6">
    <location>
        <begin position="39"/>
        <end position="118"/>
    </location>
</feature>
<evidence type="ECO:0000256" key="1">
    <source>
        <dbReference type="ARBA" id="ARBA00004141"/>
    </source>
</evidence>
<dbReference type="InterPro" id="IPR006153">
    <property type="entry name" value="Cation/H_exchanger_TM"/>
</dbReference>
<comment type="subcellular location">
    <subcellularLocation>
        <location evidence="1">Membrane</location>
        <topology evidence="1">Multi-pass membrane protein</topology>
    </subcellularLocation>
</comment>
<feature type="transmembrane region" description="Helical" evidence="5">
    <location>
        <begin position="94"/>
        <end position="117"/>
    </location>
</feature>
<feature type="transmembrane region" description="Helical" evidence="5">
    <location>
        <begin position="64"/>
        <end position="88"/>
    </location>
</feature>
<keyword evidence="8" id="KW-1185">Reference proteome</keyword>
<evidence type="ECO:0000256" key="3">
    <source>
        <dbReference type="ARBA" id="ARBA00022989"/>
    </source>
</evidence>
<evidence type="ECO:0000256" key="2">
    <source>
        <dbReference type="ARBA" id="ARBA00022692"/>
    </source>
</evidence>
<evidence type="ECO:0000313" key="8">
    <source>
        <dbReference type="Proteomes" id="UP001500449"/>
    </source>
</evidence>
<keyword evidence="4 5" id="KW-0472">Membrane</keyword>
<evidence type="ECO:0000256" key="4">
    <source>
        <dbReference type="ARBA" id="ARBA00023136"/>
    </source>
</evidence>
<comment type="caution">
    <text evidence="7">The sequence shown here is derived from an EMBL/GenBank/DDBJ whole genome shotgun (WGS) entry which is preliminary data.</text>
</comment>
<protein>
    <recommendedName>
        <fullName evidence="6">Cation/H+ exchanger transmembrane domain-containing protein</fullName>
    </recommendedName>
</protein>